<dbReference type="EMBL" id="MN740229">
    <property type="protein sequence ID" value="QHT94686.1"/>
    <property type="molecule type" value="Genomic_DNA"/>
</dbReference>
<protein>
    <recommendedName>
        <fullName evidence="2">N-acetyltransferase domain-containing protein</fullName>
    </recommendedName>
</protein>
<evidence type="ECO:0000313" key="1">
    <source>
        <dbReference type="EMBL" id="QHT94686.1"/>
    </source>
</evidence>
<sequence length="205" mass="23678">MTTMHYHSAIYKINSSKLLATRICFEEYNCDILPTELSIRELATLLSKMQKTCFKDANLGNSNTKRLVELFTAQHDKTVIVSISLGFLSHTTNYMDFVDAGAATVQKSTLDMLPYQQPWINEVCRAKMRELSGKSPVSIVMNMIEKYVVTYLMKTSKKVDGLYLYVEKNPDHGSPGFLMNYYKRYGFSIMNIQDNEYYYMQKSLK</sequence>
<evidence type="ECO:0008006" key="2">
    <source>
        <dbReference type="Google" id="ProtNLM"/>
    </source>
</evidence>
<organism evidence="1">
    <name type="scientific">viral metagenome</name>
    <dbReference type="NCBI Taxonomy" id="1070528"/>
    <lineage>
        <taxon>unclassified sequences</taxon>
        <taxon>metagenomes</taxon>
        <taxon>organismal metagenomes</taxon>
    </lineage>
</organism>
<proteinExistence type="predicted"/>
<reference evidence="1" key="1">
    <citation type="journal article" date="2020" name="Nature">
        <title>Giant virus diversity and host interactions through global metagenomics.</title>
        <authorList>
            <person name="Schulz F."/>
            <person name="Roux S."/>
            <person name="Paez-Espino D."/>
            <person name="Jungbluth S."/>
            <person name="Walsh D.A."/>
            <person name="Denef V.J."/>
            <person name="McMahon K.D."/>
            <person name="Konstantinidis K.T."/>
            <person name="Eloe-Fadrosh E.A."/>
            <person name="Kyrpides N.C."/>
            <person name="Woyke T."/>
        </authorList>
    </citation>
    <scope>NUCLEOTIDE SEQUENCE</scope>
    <source>
        <strain evidence="1">GVMAG-M-3300024261-26</strain>
    </source>
</reference>
<accession>A0A6C0IQH1</accession>
<name>A0A6C0IQH1_9ZZZZ</name>
<dbReference type="AlphaFoldDB" id="A0A6C0IQH1"/>